<comment type="caution">
    <text evidence="2">The sequence shown here is derived from an EMBL/GenBank/DDBJ whole genome shotgun (WGS) entry which is preliminary data.</text>
</comment>
<evidence type="ECO:0000313" key="2">
    <source>
        <dbReference type="EMBL" id="EFI26750.1"/>
    </source>
</evidence>
<accession>D6RQD4</accession>
<organism evidence="2 3">
    <name type="scientific">Coprinopsis cinerea (strain Okayama-7 / 130 / ATCC MYA-4618 / FGSC 9003)</name>
    <name type="common">Inky cap fungus</name>
    <name type="synonym">Hormographiella aspergillata</name>
    <dbReference type="NCBI Taxonomy" id="240176"/>
    <lineage>
        <taxon>Eukaryota</taxon>
        <taxon>Fungi</taxon>
        <taxon>Dikarya</taxon>
        <taxon>Basidiomycota</taxon>
        <taxon>Agaricomycotina</taxon>
        <taxon>Agaricomycetes</taxon>
        <taxon>Agaricomycetidae</taxon>
        <taxon>Agaricales</taxon>
        <taxon>Agaricineae</taxon>
        <taxon>Psathyrellaceae</taxon>
        <taxon>Coprinopsis</taxon>
    </lineage>
</organism>
<proteinExistence type="predicted"/>
<feature type="region of interest" description="Disordered" evidence="1">
    <location>
        <begin position="1"/>
        <end position="62"/>
    </location>
</feature>
<dbReference type="RefSeq" id="XP_002910244.1">
    <property type="nucleotide sequence ID" value="XM_002910198.1"/>
</dbReference>
<dbReference type="InParanoid" id="D6RQD4"/>
<dbReference type="KEGG" id="cci:CC1G_15674"/>
<sequence>MSPREEKRGSLRKRAGSVADSPSTALKIPKDDFTPRTQVVRNARGSSRVGQGRRGGILGAREPTLWSRVEGRVEEAAVNGEGGKGGHVEKRSGCNVGYVHQAKVFQVIAYKPENGLLQNSPVDWGPAPAFD</sequence>
<protein>
    <submittedName>
        <fullName evidence="2">Uncharacterized protein</fullName>
    </submittedName>
</protein>
<dbReference type="Proteomes" id="UP000001861">
    <property type="component" value="Unassembled WGS sequence"/>
</dbReference>
<gene>
    <name evidence="2" type="ORF">CC1G_15674</name>
</gene>
<dbReference type="HOGENOM" id="CLU_1927492_0_0_1"/>
<dbReference type="AlphaFoldDB" id="D6RQD4"/>
<dbReference type="VEuPathDB" id="FungiDB:CC1G_15674"/>
<name>D6RQD4_COPC7</name>
<reference evidence="2 3" key="1">
    <citation type="journal article" date="2010" name="Proc. Natl. Acad. Sci. U.S.A.">
        <title>Insights into evolution of multicellular fungi from the assembled chromosomes of the mushroom Coprinopsis cinerea (Coprinus cinereus).</title>
        <authorList>
            <person name="Stajich J.E."/>
            <person name="Wilke S.K."/>
            <person name="Ahren D."/>
            <person name="Au C.H."/>
            <person name="Birren B.W."/>
            <person name="Borodovsky M."/>
            <person name="Burns C."/>
            <person name="Canback B."/>
            <person name="Casselton L.A."/>
            <person name="Cheng C.K."/>
            <person name="Deng J."/>
            <person name="Dietrich F.S."/>
            <person name="Fargo D.C."/>
            <person name="Farman M.L."/>
            <person name="Gathman A.C."/>
            <person name="Goldberg J."/>
            <person name="Guigo R."/>
            <person name="Hoegger P.J."/>
            <person name="Hooker J.B."/>
            <person name="Huggins A."/>
            <person name="James T.Y."/>
            <person name="Kamada T."/>
            <person name="Kilaru S."/>
            <person name="Kodira C."/>
            <person name="Kues U."/>
            <person name="Kupfer D."/>
            <person name="Kwan H.S."/>
            <person name="Lomsadze A."/>
            <person name="Li W."/>
            <person name="Lilly W.W."/>
            <person name="Ma L.J."/>
            <person name="Mackey A.J."/>
            <person name="Manning G."/>
            <person name="Martin F."/>
            <person name="Muraguchi H."/>
            <person name="Natvig D.O."/>
            <person name="Palmerini H."/>
            <person name="Ramesh M.A."/>
            <person name="Rehmeyer C.J."/>
            <person name="Roe B.A."/>
            <person name="Shenoy N."/>
            <person name="Stanke M."/>
            <person name="Ter-Hovhannisyan V."/>
            <person name="Tunlid A."/>
            <person name="Velagapudi R."/>
            <person name="Vision T.J."/>
            <person name="Zeng Q."/>
            <person name="Zolan M.E."/>
            <person name="Pukkila P.J."/>
        </authorList>
    </citation>
    <scope>NUCLEOTIDE SEQUENCE [LARGE SCALE GENOMIC DNA]</scope>
    <source>
        <strain evidence="3">Okayama-7 / 130 / ATCC MYA-4618 / FGSC 9003</strain>
    </source>
</reference>
<dbReference type="GeneID" id="9379658"/>
<keyword evidence="3" id="KW-1185">Reference proteome</keyword>
<evidence type="ECO:0000256" key="1">
    <source>
        <dbReference type="SAM" id="MobiDB-lite"/>
    </source>
</evidence>
<evidence type="ECO:0000313" key="3">
    <source>
        <dbReference type="Proteomes" id="UP000001861"/>
    </source>
</evidence>
<dbReference type="EMBL" id="AACS02000011">
    <property type="protein sequence ID" value="EFI26750.1"/>
    <property type="molecule type" value="Genomic_DNA"/>
</dbReference>